<proteinExistence type="predicted"/>
<evidence type="ECO:0000313" key="3">
    <source>
        <dbReference type="Proteomes" id="UP000635885"/>
    </source>
</evidence>
<reference evidence="3" key="1">
    <citation type="journal article" date="2019" name="Int. J. Syst. Evol. Microbiol.">
        <title>The Global Catalogue of Microorganisms (GCM) 10K type strain sequencing project: providing services to taxonomists for standard genome sequencing and annotation.</title>
        <authorList>
            <consortium name="The Broad Institute Genomics Platform"/>
            <consortium name="The Broad Institute Genome Sequencing Center for Infectious Disease"/>
            <person name="Wu L."/>
            <person name="Ma J."/>
        </authorList>
    </citation>
    <scope>NUCLEOTIDE SEQUENCE [LARGE SCALE GENOMIC DNA]</scope>
    <source>
        <strain evidence="3">CGMCC 1.12479</strain>
    </source>
</reference>
<dbReference type="Pfam" id="PF02620">
    <property type="entry name" value="YceD"/>
    <property type="match status" value="1"/>
</dbReference>
<feature type="region of interest" description="Disordered" evidence="1">
    <location>
        <begin position="154"/>
        <end position="179"/>
    </location>
</feature>
<name>A0ABQ1MDJ3_9BACT</name>
<dbReference type="InterPro" id="IPR003772">
    <property type="entry name" value="YceD"/>
</dbReference>
<gene>
    <name evidence="2" type="ORF">GCM10010993_15480</name>
</gene>
<comment type="caution">
    <text evidence="2">The sequence shown here is derived from an EMBL/GenBank/DDBJ whole genome shotgun (WGS) entry which is preliminary data.</text>
</comment>
<evidence type="ECO:0000256" key="1">
    <source>
        <dbReference type="SAM" id="MobiDB-lite"/>
    </source>
</evidence>
<dbReference type="EMBL" id="BMFD01000004">
    <property type="protein sequence ID" value="GGC37509.1"/>
    <property type="molecule type" value="Genomic_DNA"/>
</dbReference>
<keyword evidence="3" id="KW-1185">Reference proteome</keyword>
<dbReference type="Proteomes" id="UP000635885">
    <property type="component" value="Unassembled WGS sequence"/>
</dbReference>
<sequence>MKFLKNYNIDVIKLKEGKHDFTFPVDREFFENFEAEAFLHGGKLQAIIHINKLTSLIEATFEIEGDVTLTCDRSLETFNFPLYTSEKVIYKYGLEEMEVTEDVFMITRDTPNINVAQLIYEFILLAIPAKKIHPDFLEEMDEEDFEGEGELVYISDEEFDDNLSEDREDSNDSEEKTDPRWEILKKLKKKD</sequence>
<feature type="compositionally biased region" description="Acidic residues" evidence="1">
    <location>
        <begin position="154"/>
        <end position="172"/>
    </location>
</feature>
<organism evidence="2 3">
    <name type="scientific">Belliella aquatica</name>
    <dbReference type="NCBI Taxonomy" id="1323734"/>
    <lineage>
        <taxon>Bacteria</taxon>
        <taxon>Pseudomonadati</taxon>
        <taxon>Bacteroidota</taxon>
        <taxon>Cytophagia</taxon>
        <taxon>Cytophagales</taxon>
        <taxon>Cyclobacteriaceae</taxon>
        <taxon>Belliella</taxon>
    </lineage>
</organism>
<evidence type="ECO:0000313" key="2">
    <source>
        <dbReference type="EMBL" id="GGC37509.1"/>
    </source>
</evidence>
<dbReference type="GO" id="GO:0003677">
    <property type="term" value="F:DNA binding"/>
    <property type="evidence" value="ECO:0007669"/>
    <property type="project" value="UniProtKB-KW"/>
</dbReference>
<keyword evidence="2" id="KW-0238">DNA-binding</keyword>
<dbReference type="RefSeq" id="WP_188441425.1">
    <property type="nucleotide sequence ID" value="NZ_BMFD01000004.1"/>
</dbReference>
<accession>A0ABQ1MDJ3</accession>
<protein>
    <submittedName>
        <fullName evidence="2">DNA-binding protein</fullName>
    </submittedName>
</protein>